<accession>A0A653DZU3</accession>
<name>A0A653DZU3_9PSED</name>
<proteinExistence type="predicted"/>
<evidence type="ECO:0000313" key="1">
    <source>
        <dbReference type="EMBL" id="VEV95915.1"/>
    </source>
</evidence>
<dbReference type="EMBL" id="LR215729">
    <property type="protein sequence ID" value="VEV95915.1"/>
    <property type="molecule type" value="Genomic_DNA"/>
</dbReference>
<sequence length="72" mass="7611">MWCCGNCHDGLRCCARYPSSGRPVFGVRVRCSGVPWVGGVFGDALMRRVRVAAGAATRGASGINGVRGWRGI</sequence>
<gene>
    <name evidence="1" type="ORF">PMYSY11_0868</name>
</gene>
<organism evidence="1">
    <name type="scientific">Pseudomonas marincola</name>
    <dbReference type="NCBI Taxonomy" id="437900"/>
    <lineage>
        <taxon>Bacteria</taxon>
        <taxon>Pseudomonadati</taxon>
        <taxon>Pseudomonadota</taxon>
        <taxon>Gammaproteobacteria</taxon>
        <taxon>Pseudomonadales</taxon>
        <taxon>Pseudomonadaceae</taxon>
        <taxon>Pseudomonas</taxon>
    </lineage>
</organism>
<reference evidence="1" key="1">
    <citation type="submission" date="2019-02" db="EMBL/GenBank/DDBJ databases">
        <authorList>
            <consortium name="Genoscope - CEA"/>
            <person name="William W."/>
        </authorList>
    </citation>
    <scope>NUCLEOTIDE SEQUENCE [LARGE SCALE GENOMIC DNA]</scope>
    <source>
        <strain evidence="1">YSy11</strain>
    </source>
</reference>
<dbReference type="AlphaFoldDB" id="A0A653DZU3"/>
<protein>
    <submittedName>
        <fullName evidence="1">Uncharacterized protein</fullName>
    </submittedName>
</protein>